<feature type="region of interest" description="Disordered" evidence="9">
    <location>
        <begin position="1"/>
        <end position="20"/>
    </location>
</feature>
<keyword evidence="2 8" id="KW-0813">Transport</keyword>
<comment type="similarity">
    <text evidence="8">Belongs to the binding-protein-dependent transport system permease family.</text>
</comment>
<dbReference type="InterPro" id="IPR000515">
    <property type="entry name" value="MetI-like"/>
</dbReference>
<keyword evidence="3" id="KW-1003">Cell membrane</keyword>
<comment type="caution">
    <text evidence="11">The sequence shown here is derived from an EMBL/GenBank/DDBJ whole genome shotgun (WGS) entry which is preliminary data.</text>
</comment>
<evidence type="ECO:0000256" key="5">
    <source>
        <dbReference type="ARBA" id="ARBA00022692"/>
    </source>
</evidence>
<name>A0ABQ4R5N5_9HYPH</name>
<evidence type="ECO:0000256" key="1">
    <source>
        <dbReference type="ARBA" id="ARBA00004429"/>
    </source>
</evidence>
<protein>
    <submittedName>
        <fullName evidence="11">Inner membrane ABC transporter permease protein YdcV</fullName>
    </submittedName>
</protein>
<reference evidence="11" key="2">
    <citation type="submission" date="2021-08" db="EMBL/GenBank/DDBJ databases">
        <authorList>
            <person name="Tani A."/>
            <person name="Ola A."/>
            <person name="Ogura Y."/>
            <person name="Katsura K."/>
            <person name="Hayashi T."/>
        </authorList>
    </citation>
    <scope>NUCLEOTIDE SEQUENCE</scope>
    <source>
        <strain evidence="11">KCTC 52305</strain>
    </source>
</reference>
<keyword evidence="5 8" id="KW-0812">Transmembrane</keyword>
<evidence type="ECO:0000313" key="11">
    <source>
        <dbReference type="EMBL" id="GJD53025.1"/>
    </source>
</evidence>
<evidence type="ECO:0000256" key="3">
    <source>
        <dbReference type="ARBA" id="ARBA00022475"/>
    </source>
</evidence>
<feature type="domain" description="ABC transmembrane type-1" evidence="10">
    <location>
        <begin position="86"/>
        <end position="274"/>
    </location>
</feature>
<proteinExistence type="inferred from homology"/>
<dbReference type="Gene3D" id="1.10.3720.10">
    <property type="entry name" value="MetI-like"/>
    <property type="match status" value="1"/>
</dbReference>
<dbReference type="PANTHER" id="PTHR43357:SF4">
    <property type="entry name" value="INNER MEMBRANE ABC TRANSPORTER PERMEASE PROTEIN YDCV"/>
    <property type="match status" value="1"/>
</dbReference>
<comment type="subcellular location">
    <subcellularLocation>
        <location evidence="1">Cell inner membrane</location>
        <topology evidence="1">Multi-pass membrane protein</topology>
    </subcellularLocation>
    <subcellularLocation>
        <location evidence="8">Cell membrane</location>
        <topology evidence="8">Multi-pass membrane protein</topology>
    </subcellularLocation>
</comment>
<gene>
    <name evidence="11" type="primary">ydcV_3</name>
    <name evidence="11" type="ORF">OPKNFCMD_5795</name>
</gene>
<organism evidence="11 12">
    <name type="scientific">Methylobacterium crusticola</name>
    <dbReference type="NCBI Taxonomy" id="1697972"/>
    <lineage>
        <taxon>Bacteria</taxon>
        <taxon>Pseudomonadati</taxon>
        <taxon>Pseudomonadota</taxon>
        <taxon>Alphaproteobacteria</taxon>
        <taxon>Hyphomicrobiales</taxon>
        <taxon>Methylobacteriaceae</taxon>
        <taxon>Methylobacterium</taxon>
    </lineage>
</organism>
<dbReference type="RefSeq" id="WP_238314083.1">
    <property type="nucleotide sequence ID" value="NZ_BPQH01000024.1"/>
</dbReference>
<keyword evidence="4" id="KW-0997">Cell inner membrane</keyword>
<accession>A0ABQ4R5N5</accession>
<feature type="transmembrane region" description="Helical" evidence="8">
    <location>
        <begin position="121"/>
        <end position="145"/>
    </location>
</feature>
<keyword evidence="12" id="KW-1185">Reference proteome</keyword>
<evidence type="ECO:0000313" key="12">
    <source>
        <dbReference type="Proteomes" id="UP001055167"/>
    </source>
</evidence>
<sequence>MTPPAAYPAPGGAGAPAPRRRRRRPNWAALALGAYVVAFLGFIVAPIAAVVMVSFSTASFITFPIPGLTLRWYWRIIEYRPFVDAMIVSIEVALASTLIAAALGVPAALALARARGAASALLSNFLLAPITVPAIVLGLALLYFLASLSLGLSFTALLIAHTVAGIPYVVRTVLAVYRALPPDLEEASAVLGATRWQTFRHTTLPLIRPGIFAGGLFSVLTSLDNLPLSFFFGSASTSTLPVVMLSYMENQFDPSIAAVSTVQMLIAVVALVVTDRLYGIEKLTAA</sequence>
<feature type="transmembrane region" description="Helical" evidence="8">
    <location>
        <begin position="86"/>
        <end position="109"/>
    </location>
</feature>
<evidence type="ECO:0000256" key="2">
    <source>
        <dbReference type="ARBA" id="ARBA00022448"/>
    </source>
</evidence>
<evidence type="ECO:0000259" key="10">
    <source>
        <dbReference type="PROSITE" id="PS50928"/>
    </source>
</evidence>
<evidence type="ECO:0000256" key="7">
    <source>
        <dbReference type="ARBA" id="ARBA00023136"/>
    </source>
</evidence>
<keyword evidence="6 8" id="KW-1133">Transmembrane helix</keyword>
<dbReference type="CDD" id="cd06261">
    <property type="entry name" value="TM_PBP2"/>
    <property type="match status" value="1"/>
</dbReference>
<evidence type="ECO:0000256" key="6">
    <source>
        <dbReference type="ARBA" id="ARBA00022989"/>
    </source>
</evidence>
<dbReference type="Pfam" id="PF00528">
    <property type="entry name" value="BPD_transp_1"/>
    <property type="match status" value="1"/>
</dbReference>
<keyword evidence="7 8" id="KW-0472">Membrane</keyword>
<feature type="transmembrane region" description="Helical" evidence="8">
    <location>
        <begin position="206"/>
        <end position="223"/>
    </location>
</feature>
<dbReference type="PANTHER" id="PTHR43357">
    <property type="entry name" value="INNER MEMBRANE ABC TRANSPORTER PERMEASE PROTEIN YDCV"/>
    <property type="match status" value="1"/>
</dbReference>
<dbReference type="SUPFAM" id="SSF161098">
    <property type="entry name" value="MetI-like"/>
    <property type="match status" value="1"/>
</dbReference>
<reference evidence="11" key="1">
    <citation type="journal article" date="2021" name="Front. Microbiol.">
        <title>Comprehensive Comparative Genomics and Phenotyping of Methylobacterium Species.</title>
        <authorList>
            <person name="Alessa O."/>
            <person name="Ogura Y."/>
            <person name="Fujitani Y."/>
            <person name="Takami H."/>
            <person name="Hayashi T."/>
            <person name="Sahin N."/>
            <person name="Tani A."/>
        </authorList>
    </citation>
    <scope>NUCLEOTIDE SEQUENCE</scope>
    <source>
        <strain evidence="11">KCTC 52305</strain>
    </source>
</reference>
<dbReference type="InterPro" id="IPR035906">
    <property type="entry name" value="MetI-like_sf"/>
</dbReference>
<feature type="transmembrane region" description="Helical" evidence="8">
    <location>
        <begin position="254"/>
        <end position="273"/>
    </location>
</feature>
<dbReference type="Proteomes" id="UP001055167">
    <property type="component" value="Unassembled WGS sequence"/>
</dbReference>
<feature type="transmembrane region" description="Helical" evidence="8">
    <location>
        <begin position="27"/>
        <end position="49"/>
    </location>
</feature>
<evidence type="ECO:0000256" key="4">
    <source>
        <dbReference type="ARBA" id="ARBA00022519"/>
    </source>
</evidence>
<evidence type="ECO:0000256" key="8">
    <source>
        <dbReference type="RuleBase" id="RU363032"/>
    </source>
</evidence>
<dbReference type="EMBL" id="BPQH01000024">
    <property type="protein sequence ID" value="GJD53025.1"/>
    <property type="molecule type" value="Genomic_DNA"/>
</dbReference>
<dbReference type="PROSITE" id="PS50928">
    <property type="entry name" value="ABC_TM1"/>
    <property type="match status" value="1"/>
</dbReference>
<feature type="transmembrane region" description="Helical" evidence="8">
    <location>
        <begin position="152"/>
        <end position="170"/>
    </location>
</feature>
<evidence type="ECO:0000256" key="9">
    <source>
        <dbReference type="SAM" id="MobiDB-lite"/>
    </source>
</evidence>